<reference evidence="1" key="1">
    <citation type="submission" date="2022-04" db="EMBL/GenBank/DDBJ databases">
        <title>Carnegiea gigantea Genome sequencing and assembly v2.</title>
        <authorList>
            <person name="Copetti D."/>
            <person name="Sanderson M.J."/>
            <person name="Burquez A."/>
            <person name="Wojciechowski M.F."/>
        </authorList>
    </citation>
    <scope>NUCLEOTIDE SEQUENCE</scope>
    <source>
        <strain evidence="1">SGP5-SGP5p</strain>
        <tissue evidence="1">Aerial part</tissue>
    </source>
</reference>
<dbReference type="EMBL" id="JAKOGI010000392">
    <property type="protein sequence ID" value="KAJ8435713.1"/>
    <property type="molecule type" value="Genomic_DNA"/>
</dbReference>
<dbReference type="AlphaFoldDB" id="A0A9Q1K2T2"/>
<dbReference type="Proteomes" id="UP001153076">
    <property type="component" value="Unassembled WGS sequence"/>
</dbReference>
<gene>
    <name evidence="1" type="ORF">Cgig2_002670</name>
</gene>
<proteinExistence type="predicted"/>
<evidence type="ECO:0000313" key="2">
    <source>
        <dbReference type="Proteomes" id="UP001153076"/>
    </source>
</evidence>
<comment type="caution">
    <text evidence="1">The sequence shown here is derived from an EMBL/GenBank/DDBJ whole genome shotgun (WGS) entry which is preliminary data.</text>
</comment>
<keyword evidence="2" id="KW-1185">Reference proteome</keyword>
<name>A0A9Q1K2T2_9CARY</name>
<accession>A0A9Q1K2T2</accession>
<protein>
    <submittedName>
        <fullName evidence="1">Uncharacterized protein</fullName>
    </submittedName>
</protein>
<organism evidence="1 2">
    <name type="scientific">Carnegiea gigantea</name>
    <dbReference type="NCBI Taxonomy" id="171969"/>
    <lineage>
        <taxon>Eukaryota</taxon>
        <taxon>Viridiplantae</taxon>
        <taxon>Streptophyta</taxon>
        <taxon>Embryophyta</taxon>
        <taxon>Tracheophyta</taxon>
        <taxon>Spermatophyta</taxon>
        <taxon>Magnoliopsida</taxon>
        <taxon>eudicotyledons</taxon>
        <taxon>Gunneridae</taxon>
        <taxon>Pentapetalae</taxon>
        <taxon>Caryophyllales</taxon>
        <taxon>Cactineae</taxon>
        <taxon>Cactaceae</taxon>
        <taxon>Cactoideae</taxon>
        <taxon>Echinocereeae</taxon>
        <taxon>Carnegiea</taxon>
    </lineage>
</organism>
<evidence type="ECO:0000313" key="1">
    <source>
        <dbReference type="EMBL" id="KAJ8435713.1"/>
    </source>
</evidence>
<sequence length="266" mass="29684">MVDEKLYVYHDGRHHLPGFRTGQKSYGGGLVGQAASPLRLHTYPRRRALPPTGADTISSLHRAGARSIPVKLKRSTLYGAARSTHDSKTQWPPHARANSQFNDCFHTLCNPFQADCLSRHTTTECRELKKAHYELADKGQIDQFLKRGPRFLRREHEPAQPQPRNEECSIEAMATIAGGYTEGITRAQQVLTTEQGPRGMVPTMVFSRNEAPRFASPIMTPYAIVRRILVDTGSSVDIITWGCLKKLTHPGLDIVCLVHPTLGFYG</sequence>